<organism evidence="1 2">
    <name type="scientific">Streptacidiphilus cavernicola</name>
    <dbReference type="NCBI Taxonomy" id="3342716"/>
    <lineage>
        <taxon>Bacteria</taxon>
        <taxon>Bacillati</taxon>
        <taxon>Actinomycetota</taxon>
        <taxon>Actinomycetes</taxon>
        <taxon>Kitasatosporales</taxon>
        <taxon>Streptomycetaceae</taxon>
        <taxon>Streptacidiphilus</taxon>
    </lineage>
</organism>
<sequence>MITNRTPADYAETLAQGSVDVSFLFLKEQLTIADALEENGLTFGLPEPHQKRHSLR</sequence>
<name>A0ABV6UZT8_9ACTN</name>
<protein>
    <recommendedName>
        <fullName evidence="3">LysR substrate-binding domain-containing protein</fullName>
    </recommendedName>
</protein>
<keyword evidence="2" id="KW-1185">Reference proteome</keyword>
<dbReference type="Proteomes" id="UP001592528">
    <property type="component" value="Unassembled WGS sequence"/>
</dbReference>
<evidence type="ECO:0008006" key="3">
    <source>
        <dbReference type="Google" id="ProtNLM"/>
    </source>
</evidence>
<dbReference type="RefSeq" id="WP_157624099.1">
    <property type="nucleotide sequence ID" value="NZ_JBHEZZ010000036.1"/>
</dbReference>
<comment type="caution">
    <text evidence="1">The sequence shown here is derived from an EMBL/GenBank/DDBJ whole genome shotgun (WGS) entry which is preliminary data.</text>
</comment>
<gene>
    <name evidence="1" type="ORF">ACEZDJ_37410</name>
</gene>
<evidence type="ECO:0000313" key="2">
    <source>
        <dbReference type="Proteomes" id="UP001592528"/>
    </source>
</evidence>
<proteinExistence type="predicted"/>
<dbReference type="EMBL" id="JBHEZZ010000036">
    <property type="protein sequence ID" value="MFC1406976.1"/>
    <property type="molecule type" value="Genomic_DNA"/>
</dbReference>
<accession>A0ABV6UZT8</accession>
<evidence type="ECO:0000313" key="1">
    <source>
        <dbReference type="EMBL" id="MFC1406976.1"/>
    </source>
</evidence>
<reference evidence="1 2" key="1">
    <citation type="submission" date="2024-09" db="EMBL/GenBank/DDBJ databases">
        <authorList>
            <person name="Lee S.D."/>
        </authorList>
    </citation>
    <scope>NUCLEOTIDE SEQUENCE [LARGE SCALE GENOMIC DNA]</scope>
    <source>
        <strain evidence="1 2">N1-5</strain>
    </source>
</reference>